<evidence type="ECO:0000256" key="1">
    <source>
        <dbReference type="SAM" id="MobiDB-lite"/>
    </source>
</evidence>
<comment type="caution">
    <text evidence="2">The sequence shown here is derived from an EMBL/GenBank/DDBJ whole genome shotgun (WGS) entry which is preliminary data.</text>
</comment>
<evidence type="ECO:0000313" key="2">
    <source>
        <dbReference type="EMBL" id="PVE13935.1"/>
    </source>
</evidence>
<dbReference type="AlphaFoldDB" id="A0A2T7TFN1"/>
<accession>A0A2T7TFN1</accession>
<reference evidence="2 3" key="1">
    <citation type="submission" date="2013-12" db="EMBL/GenBank/DDBJ databases">
        <title>Annotated genome of Streptomyces scopuliridis.</title>
        <authorList>
            <person name="Olson J.B."/>
        </authorList>
    </citation>
    <scope>NUCLEOTIDE SEQUENCE [LARGE SCALE GENOMIC DNA]</scope>
    <source>
        <strain evidence="2 3">RB72</strain>
    </source>
</reference>
<dbReference type="STRING" id="1440053.GCA_000718095_03661"/>
<sequence>MTLFAALFLCLGTDPGGTEDHHPDGPATATAANGTAYSPAAGTTVRAKAEAKAEAEARYTCPYDKGDCGLFPHQSPAVLTVPPPATPLAGDVLPAHLEPPYPTGQVPRSGALARAPDLHVLQVLRT</sequence>
<keyword evidence="3" id="KW-1185">Reference proteome</keyword>
<organism evidence="2 3">
    <name type="scientific">Streptomyces scopuliridis RB72</name>
    <dbReference type="NCBI Taxonomy" id="1440053"/>
    <lineage>
        <taxon>Bacteria</taxon>
        <taxon>Bacillati</taxon>
        <taxon>Actinomycetota</taxon>
        <taxon>Actinomycetes</taxon>
        <taxon>Kitasatosporales</taxon>
        <taxon>Streptomycetaceae</taxon>
        <taxon>Streptomyces</taxon>
    </lineage>
</organism>
<dbReference type="Proteomes" id="UP000245992">
    <property type="component" value="Unassembled WGS sequence"/>
</dbReference>
<name>A0A2T7TFN1_9ACTN</name>
<protein>
    <submittedName>
        <fullName evidence="2">Uncharacterized protein</fullName>
    </submittedName>
</protein>
<gene>
    <name evidence="2" type="ORF">Y717_02430</name>
</gene>
<proteinExistence type="predicted"/>
<evidence type="ECO:0000313" key="3">
    <source>
        <dbReference type="Proteomes" id="UP000245992"/>
    </source>
</evidence>
<feature type="region of interest" description="Disordered" evidence="1">
    <location>
        <begin position="16"/>
        <end position="35"/>
    </location>
</feature>
<dbReference type="EMBL" id="AZSP01000012">
    <property type="protein sequence ID" value="PVE13935.1"/>
    <property type="molecule type" value="Genomic_DNA"/>
</dbReference>